<accession>A0A9N9R569</accession>
<reference evidence="1" key="2">
    <citation type="submission" date="2022-10" db="EMBL/GenBank/DDBJ databases">
        <authorList>
            <consortium name="ENA_rothamsted_submissions"/>
            <consortium name="culmorum"/>
            <person name="King R."/>
        </authorList>
    </citation>
    <scope>NUCLEOTIDE SEQUENCE</scope>
</reference>
<organism evidence="1 2">
    <name type="scientific">Diatraea saccharalis</name>
    <name type="common">sugarcane borer</name>
    <dbReference type="NCBI Taxonomy" id="40085"/>
    <lineage>
        <taxon>Eukaryota</taxon>
        <taxon>Metazoa</taxon>
        <taxon>Ecdysozoa</taxon>
        <taxon>Arthropoda</taxon>
        <taxon>Hexapoda</taxon>
        <taxon>Insecta</taxon>
        <taxon>Pterygota</taxon>
        <taxon>Neoptera</taxon>
        <taxon>Endopterygota</taxon>
        <taxon>Lepidoptera</taxon>
        <taxon>Glossata</taxon>
        <taxon>Ditrysia</taxon>
        <taxon>Pyraloidea</taxon>
        <taxon>Crambidae</taxon>
        <taxon>Crambinae</taxon>
        <taxon>Diatraea</taxon>
    </lineage>
</organism>
<name>A0A9N9R569_9NEOP</name>
<gene>
    <name evidence="1" type="ORF">DIATSA_LOCUS7491</name>
</gene>
<evidence type="ECO:0000313" key="1">
    <source>
        <dbReference type="EMBL" id="CAG9789785.1"/>
    </source>
</evidence>
<reference evidence="1" key="1">
    <citation type="submission" date="2021-12" db="EMBL/GenBank/DDBJ databases">
        <authorList>
            <person name="King R."/>
        </authorList>
    </citation>
    <scope>NUCLEOTIDE SEQUENCE</scope>
</reference>
<protein>
    <submittedName>
        <fullName evidence="1">Uncharacterized protein</fullName>
    </submittedName>
</protein>
<keyword evidence="2" id="KW-1185">Reference proteome</keyword>
<evidence type="ECO:0000313" key="2">
    <source>
        <dbReference type="Proteomes" id="UP001153714"/>
    </source>
</evidence>
<dbReference type="OrthoDB" id="5956066at2759"/>
<sequence length="153" mass="17073">MAALHAFLSATTITQNDFLFVHNYVKNSGNGALKRFWSVFLPSVADLVFDLDPEYWATNNVIFSSEDDQSTSMHLLSMADDTGLPSFAGIRLSTAGKRASVYIVAEGVASNMYKRMHNFDETEMSVEKLIDLLKSLKIWALKTTEDVSNLILK</sequence>
<dbReference type="Proteomes" id="UP001153714">
    <property type="component" value="Chromosome 20"/>
</dbReference>
<dbReference type="AlphaFoldDB" id="A0A9N9R569"/>
<dbReference type="EMBL" id="OU893351">
    <property type="protein sequence ID" value="CAG9789785.1"/>
    <property type="molecule type" value="Genomic_DNA"/>
</dbReference>
<proteinExistence type="predicted"/>